<dbReference type="GO" id="GO:0008360">
    <property type="term" value="P:regulation of cell shape"/>
    <property type="evidence" value="ECO:0007669"/>
    <property type="project" value="UniProtKB-KW"/>
</dbReference>
<evidence type="ECO:0000256" key="1">
    <source>
        <dbReference type="ARBA" id="ARBA00004141"/>
    </source>
</evidence>
<dbReference type="GO" id="GO:0015648">
    <property type="term" value="F:lipid-linked peptidoglycan transporter activity"/>
    <property type="evidence" value="ECO:0007669"/>
    <property type="project" value="TreeGrafter"/>
</dbReference>
<keyword evidence="3" id="KW-0133">Cell shape</keyword>
<dbReference type="GO" id="GO:0032153">
    <property type="term" value="C:cell division site"/>
    <property type="evidence" value="ECO:0007669"/>
    <property type="project" value="TreeGrafter"/>
</dbReference>
<keyword evidence="2 6" id="KW-0812">Transmembrane</keyword>
<dbReference type="InterPro" id="IPR001182">
    <property type="entry name" value="FtsW/RodA"/>
</dbReference>
<feature type="transmembrane region" description="Helical" evidence="6">
    <location>
        <begin position="165"/>
        <end position="184"/>
    </location>
</feature>
<protein>
    <recommendedName>
        <fullName evidence="9">Rod shape-determining protein RodA</fullName>
    </recommendedName>
</protein>
<keyword evidence="4 6" id="KW-1133">Transmembrane helix</keyword>
<feature type="transmembrane region" description="Helical" evidence="6">
    <location>
        <begin position="142"/>
        <end position="158"/>
    </location>
</feature>
<gene>
    <name evidence="7" type="ORF">AUK04_03215</name>
</gene>
<dbReference type="PROSITE" id="PS00428">
    <property type="entry name" value="FTSW_RODA_SPOVE"/>
    <property type="match status" value="1"/>
</dbReference>
<evidence type="ECO:0000313" key="8">
    <source>
        <dbReference type="Proteomes" id="UP000183758"/>
    </source>
</evidence>
<evidence type="ECO:0000256" key="5">
    <source>
        <dbReference type="ARBA" id="ARBA00023136"/>
    </source>
</evidence>
<sequence length="345" mass="39520">MIAILLPVFLLIFFGCFNLFGIKTNLALDQVINTFVAIIAYIFVRKTGYRFFRANYKFFYWFFIILLLITFIIGFEVKGSLRWIDLYFFNLQPSELFKVFYIVFLAEYFSRLKKSANSWKDLIISFLYATLPIIIIFKQPDLGNAVVYFAIYFVLLFFSEIPKKVVISLLAGIIFFVPISWLFLHDYQRNRLLSFISPGLDQQGNSYNMIQAIITIGSGQFIGKGLGLGTQSRLFFLPENHTDFAVASLIEQFGFISGVMLLIFFILIITQLMKRTLKLYKHQPSSSLYGFYYCLGLLVMLSFQIILNFGMNLGILPITGITLPFISYGGSALVTLLCGLALLPK</sequence>
<reference evidence="7 8" key="1">
    <citation type="journal article" date="2016" name="Environ. Microbiol.">
        <title>Genomic resolution of a cold subsurface aquifer community provides metabolic insights for novel microbes adapted to high CO concentrations.</title>
        <authorList>
            <person name="Probst A.J."/>
            <person name="Castelle C.J."/>
            <person name="Singh A."/>
            <person name="Brown C.T."/>
            <person name="Anantharaman K."/>
            <person name="Sharon I."/>
            <person name="Hug L.A."/>
            <person name="Burstein D."/>
            <person name="Emerson J.B."/>
            <person name="Thomas B.C."/>
            <person name="Banfield J.F."/>
        </authorList>
    </citation>
    <scope>NUCLEOTIDE SEQUENCE [LARGE SCALE GENOMIC DNA]</scope>
    <source>
        <strain evidence="7">CG2_30_33_16</strain>
    </source>
</reference>
<proteinExistence type="predicted"/>
<comment type="caution">
    <text evidence="7">The sequence shown here is derived from an EMBL/GenBank/DDBJ whole genome shotgun (WGS) entry which is preliminary data.</text>
</comment>
<organism evidence="7 8">
    <name type="scientific">Candidatus Roizmanbacteria bacterium CG2_30_33_16</name>
    <dbReference type="NCBI Taxonomy" id="1805340"/>
    <lineage>
        <taxon>Bacteria</taxon>
        <taxon>Candidatus Roizmaniibacteriota</taxon>
    </lineage>
</organism>
<dbReference type="PANTHER" id="PTHR30474">
    <property type="entry name" value="CELL CYCLE PROTEIN"/>
    <property type="match status" value="1"/>
</dbReference>
<evidence type="ECO:0000256" key="6">
    <source>
        <dbReference type="SAM" id="Phobius"/>
    </source>
</evidence>
<feature type="transmembrane region" description="Helical" evidence="6">
    <location>
        <begin position="56"/>
        <end position="75"/>
    </location>
</feature>
<name>A0A1J5HGQ8_9BACT</name>
<feature type="transmembrane region" description="Helical" evidence="6">
    <location>
        <begin position="290"/>
        <end position="309"/>
    </location>
</feature>
<feature type="transmembrane region" description="Helical" evidence="6">
    <location>
        <begin position="87"/>
        <end position="106"/>
    </location>
</feature>
<comment type="subcellular location">
    <subcellularLocation>
        <location evidence="1">Membrane</location>
        <topology evidence="1">Multi-pass membrane protein</topology>
    </subcellularLocation>
</comment>
<evidence type="ECO:0000256" key="3">
    <source>
        <dbReference type="ARBA" id="ARBA00022960"/>
    </source>
</evidence>
<dbReference type="Pfam" id="PF01098">
    <property type="entry name" value="FTSW_RODA_SPOVE"/>
    <property type="match status" value="1"/>
</dbReference>
<evidence type="ECO:0000256" key="2">
    <source>
        <dbReference type="ARBA" id="ARBA00022692"/>
    </source>
</evidence>
<keyword evidence="5 6" id="KW-0472">Membrane</keyword>
<dbReference type="GO" id="GO:0005886">
    <property type="term" value="C:plasma membrane"/>
    <property type="evidence" value="ECO:0007669"/>
    <property type="project" value="TreeGrafter"/>
</dbReference>
<feature type="transmembrane region" description="Helical" evidence="6">
    <location>
        <begin position="244"/>
        <end position="269"/>
    </location>
</feature>
<dbReference type="AlphaFoldDB" id="A0A1J5HGQ8"/>
<evidence type="ECO:0008006" key="9">
    <source>
        <dbReference type="Google" id="ProtNLM"/>
    </source>
</evidence>
<feature type="transmembrane region" description="Helical" evidence="6">
    <location>
        <begin position="321"/>
        <end position="343"/>
    </location>
</feature>
<dbReference type="EMBL" id="MNZM01000078">
    <property type="protein sequence ID" value="OIP83635.1"/>
    <property type="molecule type" value="Genomic_DNA"/>
</dbReference>
<dbReference type="GO" id="GO:0051301">
    <property type="term" value="P:cell division"/>
    <property type="evidence" value="ECO:0007669"/>
    <property type="project" value="InterPro"/>
</dbReference>
<evidence type="ECO:0000313" key="7">
    <source>
        <dbReference type="EMBL" id="OIP83635.1"/>
    </source>
</evidence>
<dbReference type="Proteomes" id="UP000183758">
    <property type="component" value="Unassembled WGS sequence"/>
</dbReference>
<dbReference type="InterPro" id="IPR018365">
    <property type="entry name" value="Cell_cycle_FtsW-rel_CS"/>
</dbReference>
<evidence type="ECO:0000256" key="4">
    <source>
        <dbReference type="ARBA" id="ARBA00022989"/>
    </source>
</evidence>
<dbReference type="PANTHER" id="PTHR30474:SF1">
    <property type="entry name" value="PEPTIDOGLYCAN GLYCOSYLTRANSFERASE MRDB"/>
    <property type="match status" value="1"/>
</dbReference>
<feature type="transmembrane region" description="Helical" evidence="6">
    <location>
        <begin position="28"/>
        <end position="44"/>
    </location>
</feature>
<accession>A0A1J5HGQ8</accession>
<feature type="transmembrane region" description="Helical" evidence="6">
    <location>
        <begin position="118"/>
        <end position="136"/>
    </location>
</feature>